<dbReference type="InterPro" id="IPR036052">
    <property type="entry name" value="TrpB-like_PALP_sf"/>
</dbReference>
<dbReference type="Gene3D" id="3.40.50.1100">
    <property type="match status" value="2"/>
</dbReference>
<dbReference type="GO" id="GO:0006565">
    <property type="term" value="P:L-serine catabolic process"/>
    <property type="evidence" value="ECO:0007669"/>
    <property type="project" value="TreeGrafter"/>
</dbReference>
<dbReference type="InterPro" id="IPR001926">
    <property type="entry name" value="TrpB-like_PALP"/>
</dbReference>
<dbReference type="GO" id="GO:0003941">
    <property type="term" value="F:L-serine ammonia-lyase activity"/>
    <property type="evidence" value="ECO:0007669"/>
    <property type="project" value="TreeGrafter"/>
</dbReference>
<dbReference type="AlphaFoldDB" id="D3PVR5"/>
<evidence type="ECO:0000313" key="6">
    <source>
        <dbReference type="Proteomes" id="UP000000844"/>
    </source>
</evidence>
<dbReference type="InterPro" id="IPR050147">
    <property type="entry name" value="Ser/Thr_Dehydratase"/>
</dbReference>
<dbReference type="SUPFAM" id="SSF53686">
    <property type="entry name" value="Tryptophan synthase beta subunit-like PLP-dependent enzymes"/>
    <property type="match status" value="1"/>
</dbReference>
<dbReference type="PANTHER" id="PTHR48078">
    <property type="entry name" value="THREONINE DEHYDRATASE, MITOCHONDRIAL-RELATED"/>
    <property type="match status" value="1"/>
</dbReference>
<dbReference type="Pfam" id="PF00291">
    <property type="entry name" value="PALP"/>
    <property type="match status" value="1"/>
</dbReference>
<dbReference type="Proteomes" id="UP000000844">
    <property type="component" value="Chromosome"/>
</dbReference>
<name>D3PVR5_STANL</name>
<comment type="cofactor">
    <cofactor evidence="1">
        <name>pyridoxal 5'-phosphate</name>
        <dbReference type="ChEBI" id="CHEBI:597326"/>
    </cofactor>
</comment>
<dbReference type="EMBL" id="CP001778">
    <property type="protein sequence ID" value="ADD43179.1"/>
    <property type="molecule type" value="Genomic_DNA"/>
</dbReference>
<dbReference type="STRING" id="446470.Snas_3516"/>
<organism evidence="5 6">
    <name type="scientific">Stackebrandtia nassauensis (strain DSM 44728 / CIP 108903 / NRRL B-16338 / NBRC 102104 / LLR-40K-21)</name>
    <dbReference type="NCBI Taxonomy" id="446470"/>
    <lineage>
        <taxon>Bacteria</taxon>
        <taxon>Bacillati</taxon>
        <taxon>Actinomycetota</taxon>
        <taxon>Actinomycetes</taxon>
        <taxon>Glycomycetales</taxon>
        <taxon>Glycomycetaceae</taxon>
        <taxon>Stackebrandtia</taxon>
    </lineage>
</organism>
<keyword evidence="2" id="KW-0663">Pyridoxal phosphate</keyword>
<evidence type="ECO:0000313" key="5">
    <source>
        <dbReference type="EMBL" id="ADD43179.1"/>
    </source>
</evidence>
<dbReference type="KEGG" id="sna:Snas_3516"/>
<sequence>MDIDLARIEQAAATIDPVFLNTPQYVDDRLSEALRRTVTVKLETANPIRSFKGRGADFLLRHLEPRGKVVCASAGNFGQAMAYCGRSHGIPVEVFVAASINPDKRARMEALGATVTVAGPDGASARAAAEDYASRNPGVRCLQDGREVRVAEGAGTIGRELAAIDDLEAVVVPVGDGALINGIGTWFKAKRPNVRVIGVNAKGAASMRESLRAGRAVSVPEVDTFADGISIQTPFDVAVRRAREVVDEILLVDDEQIGAAMTLAARTLGVLLEPAAAAGLAAIAAGDVAQRRVATVLTGANPRPEQVRALAAELAR</sequence>
<dbReference type="GO" id="GO:0009097">
    <property type="term" value="P:isoleucine biosynthetic process"/>
    <property type="evidence" value="ECO:0007669"/>
    <property type="project" value="TreeGrafter"/>
</dbReference>
<evidence type="ECO:0000256" key="2">
    <source>
        <dbReference type="ARBA" id="ARBA00022898"/>
    </source>
</evidence>
<dbReference type="eggNOG" id="COG1171">
    <property type="taxonomic scope" value="Bacteria"/>
</dbReference>
<keyword evidence="3" id="KW-0456">Lyase</keyword>
<dbReference type="HOGENOM" id="CLU_021152_4_2_11"/>
<dbReference type="GO" id="GO:0006567">
    <property type="term" value="P:L-threonine catabolic process"/>
    <property type="evidence" value="ECO:0007669"/>
    <property type="project" value="TreeGrafter"/>
</dbReference>
<evidence type="ECO:0000256" key="3">
    <source>
        <dbReference type="ARBA" id="ARBA00023239"/>
    </source>
</evidence>
<dbReference type="OrthoDB" id="9811476at2"/>
<keyword evidence="6" id="KW-1185">Reference proteome</keyword>
<evidence type="ECO:0000256" key="1">
    <source>
        <dbReference type="ARBA" id="ARBA00001933"/>
    </source>
</evidence>
<protein>
    <submittedName>
        <fullName evidence="5">Pyridoxal-5'-phosphate-dependent protein beta subunit</fullName>
    </submittedName>
</protein>
<reference evidence="5 6" key="1">
    <citation type="journal article" date="2009" name="Stand. Genomic Sci.">
        <title>Complete genome sequence of Stackebrandtia nassauensis type strain (LLR-40K-21).</title>
        <authorList>
            <person name="Munk C."/>
            <person name="Lapidus A."/>
            <person name="Copeland A."/>
            <person name="Jando M."/>
            <person name="Mayilraj S."/>
            <person name="Glavina Del Rio T."/>
            <person name="Nolan M."/>
            <person name="Chen F."/>
            <person name="Lucas S."/>
            <person name="Tice H."/>
            <person name="Cheng J.F."/>
            <person name="Han C."/>
            <person name="Detter J.C."/>
            <person name="Bruce D."/>
            <person name="Goodwin L."/>
            <person name="Chain P."/>
            <person name="Pitluck S."/>
            <person name="Goker M."/>
            <person name="Ovchinikova G."/>
            <person name="Pati A."/>
            <person name="Ivanova N."/>
            <person name="Mavromatis K."/>
            <person name="Chen A."/>
            <person name="Palaniappan K."/>
            <person name="Land M."/>
            <person name="Hauser L."/>
            <person name="Chang Y.J."/>
            <person name="Jeffries C.D."/>
            <person name="Bristow J."/>
            <person name="Eisen J.A."/>
            <person name="Markowitz V."/>
            <person name="Hugenholtz P."/>
            <person name="Kyrpides N.C."/>
            <person name="Klenk H.P."/>
        </authorList>
    </citation>
    <scope>NUCLEOTIDE SEQUENCE [LARGE SCALE GENOMIC DNA]</scope>
    <source>
        <strain evidence="6">DSM 44728 / CIP 108903 / NRRL B-16338 / NBRC 102104 / LLR-40K-21</strain>
    </source>
</reference>
<proteinExistence type="predicted"/>
<feature type="domain" description="Tryptophan synthase beta chain-like PALP" evidence="4">
    <location>
        <begin position="20"/>
        <end position="299"/>
    </location>
</feature>
<dbReference type="GO" id="GO:0004794">
    <property type="term" value="F:threonine deaminase activity"/>
    <property type="evidence" value="ECO:0007669"/>
    <property type="project" value="TreeGrafter"/>
</dbReference>
<gene>
    <name evidence="5" type="ordered locus">Snas_3516</name>
</gene>
<dbReference type="RefSeq" id="WP_013018750.1">
    <property type="nucleotide sequence ID" value="NC_013947.1"/>
</dbReference>
<dbReference type="PANTHER" id="PTHR48078:SF17">
    <property type="entry name" value="THREONINE DEHYDRATASE"/>
    <property type="match status" value="1"/>
</dbReference>
<evidence type="ECO:0000259" key="4">
    <source>
        <dbReference type="Pfam" id="PF00291"/>
    </source>
</evidence>
<accession>D3PVR5</accession>